<proteinExistence type="predicted"/>
<dbReference type="AlphaFoldDB" id="A0A6S6T9V8"/>
<evidence type="ECO:0000313" key="7">
    <source>
        <dbReference type="EMBL" id="CAA6812170.1"/>
    </source>
</evidence>
<gene>
    <name evidence="7" type="ORF">HELGO_WM33734</name>
</gene>
<name>A0A6S6T9V8_9GAMM</name>
<feature type="transmembrane region" description="Helical" evidence="5">
    <location>
        <begin position="239"/>
        <end position="263"/>
    </location>
</feature>
<comment type="subcellular location">
    <subcellularLocation>
        <location evidence="1">Membrane</location>
        <topology evidence="1">Multi-pass membrane protein</topology>
    </subcellularLocation>
</comment>
<feature type="domain" description="EamA" evidence="6">
    <location>
        <begin position="154"/>
        <end position="285"/>
    </location>
</feature>
<protein>
    <submittedName>
        <fullName evidence="7">Arginine/ornithine antiporter ArcD</fullName>
    </submittedName>
</protein>
<sequence length="294" mass="32154">MNSPKSHKNHPLKAALWMLGAAISFTSMAVAGREISHELDTFEIMMYRSFIGIIIVLTVAYFSNTLQQINRQRLGLHFIRNLSHFTGQNLWFYAIALIPLAQLSAFEFSTPLWVALLAPFFLNERLTKVRLLAVSIGFAGILMVAKPGSVALNPGTIAALLCAIGFAGSLIATKLLSRTTSTTCIMFWLTVMQAIFGIICAGFDGDVTVPGAAILPGVFIVGFAGLLAHYCLTTALRFAPAVIISTIDFIRLPIMALVGMLLYQEMLDGWFILGALLVFGGNFLNIYWEGRKKV</sequence>
<evidence type="ECO:0000259" key="6">
    <source>
        <dbReference type="Pfam" id="PF00892"/>
    </source>
</evidence>
<feature type="transmembrane region" description="Helical" evidence="5">
    <location>
        <begin position="211"/>
        <end position="232"/>
    </location>
</feature>
<evidence type="ECO:0000256" key="2">
    <source>
        <dbReference type="ARBA" id="ARBA00022692"/>
    </source>
</evidence>
<evidence type="ECO:0000256" key="1">
    <source>
        <dbReference type="ARBA" id="ARBA00004141"/>
    </source>
</evidence>
<feature type="transmembrane region" description="Helical" evidence="5">
    <location>
        <begin position="129"/>
        <end position="145"/>
    </location>
</feature>
<feature type="transmembrane region" description="Helical" evidence="5">
    <location>
        <begin position="269"/>
        <end position="288"/>
    </location>
</feature>
<feature type="transmembrane region" description="Helical" evidence="5">
    <location>
        <begin position="14"/>
        <end position="32"/>
    </location>
</feature>
<keyword evidence="3 5" id="KW-1133">Transmembrane helix</keyword>
<evidence type="ECO:0000256" key="3">
    <source>
        <dbReference type="ARBA" id="ARBA00022989"/>
    </source>
</evidence>
<feature type="transmembrane region" description="Helical" evidence="5">
    <location>
        <begin position="185"/>
        <end position="205"/>
    </location>
</feature>
<keyword evidence="2 5" id="KW-0812">Transmembrane</keyword>
<evidence type="ECO:0000256" key="5">
    <source>
        <dbReference type="SAM" id="Phobius"/>
    </source>
</evidence>
<evidence type="ECO:0000256" key="4">
    <source>
        <dbReference type="ARBA" id="ARBA00023136"/>
    </source>
</evidence>
<dbReference type="SUPFAM" id="SSF103481">
    <property type="entry name" value="Multidrug resistance efflux transporter EmrE"/>
    <property type="match status" value="2"/>
</dbReference>
<keyword evidence="4 5" id="KW-0472">Membrane</keyword>
<reference evidence="7" key="1">
    <citation type="submission" date="2020-01" db="EMBL/GenBank/DDBJ databases">
        <authorList>
            <person name="Meier V. D."/>
            <person name="Meier V D."/>
        </authorList>
    </citation>
    <scope>NUCLEOTIDE SEQUENCE</scope>
    <source>
        <strain evidence="7">HLG_WM_MAG_09</strain>
    </source>
</reference>
<feature type="transmembrane region" description="Helical" evidence="5">
    <location>
        <begin position="44"/>
        <end position="63"/>
    </location>
</feature>
<dbReference type="InterPro" id="IPR000620">
    <property type="entry name" value="EamA_dom"/>
</dbReference>
<feature type="transmembrane region" description="Helical" evidence="5">
    <location>
        <begin position="151"/>
        <end position="173"/>
    </location>
</feature>
<dbReference type="PANTHER" id="PTHR22911:SF6">
    <property type="entry name" value="SOLUTE CARRIER FAMILY 35 MEMBER G1"/>
    <property type="match status" value="1"/>
</dbReference>
<dbReference type="Pfam" id="PF00892">
    <property type="entry name" value="EamA"/>
    <property type="match status" value="2"/>
</dbReference>
<organism evidence="7">
    <name type="scientific">uncultured Thiotrichaceae bacterium</name>
    <dbReference type="NCBI Taxonomy" id="298394"/>
    <lineage>
        <taxon>Bacteria</taxon>
        <taxon>Pseudomonadati</taxon>
        <taxon>Pseudomonadota</taxon>
        <taxon>Gammaproteobacteria</taxon>
        <taxon>Thiotrichales</taxon>
        <taxon>Thiotrichaceae</taxon>
        <taxon>environmental samples</taxon>
    </lineage>
</organism>
<feature type="domain" description="EamA" evidence="6">
    <location>
        <begin position="13"/>
        <end position="144"/>
    </location>
</feature>
<feature type="transmembrane region" description="Helical" evidence="5">
    <location>
        <begin position="90"/>
        <end position="117"/>
    </location>
</feature>
<dbReference type="InterPro" id="IPR037185">
    <property type="entry name" value="EmrE-like"/>
</dbReference>
<accession>A0A6S6T9V8</accession>
<dbReference type="EMBL" id="CACVAT010000183">
    <property type="protein sequence ID" value="CAA6812170.1"/>
    <property type="molecule type" value="Genomic_DNA"/>
</dbReference>
<dbReference type="PANTHER" id="PTHR22911">
    <property type="entry name" value="ACYL-MALONYL CONDENSING ENZYME-RELATED"/>
    <property type="match status" value="1"/>
</dbReference>
<dbReference type="GO" id="GO:0016020">
    <property type="term" value="C:membrane"/>
    <property type="evidence" value="ECO:0007669"/>
    <property type="project" value="UniProtKB-SubCell"/>
</dbReference>